<dbReference type="Gene3D" id="3.40.50.510">
    <property type="entry name" value="Phosphotransferase system, mannose-type IIA component"/>
    <property type="match status" value="1"/>
</dbReference>
<keyword evidence="2" id="KW-0813">Transport</keyword>
<evidence type="ECO:0000256" key="7">
    <source>
        <dbReference type="ARBA" id="ARBA00022777"/>
    </source>
</evidence>
<comment type="caution">
    <text evidence="9">The sequence shown here is derived from an EMBL/GenBank/DDBJ whole genome shotgun (WGS) entry which is preliminary data.</text>
</comment>
<keyword evidence="4" id="KW-0762">Sugar transport</keyword>
<dbReference type="SUPFAM" id="SSF53062">
    <property type="entry name" value="PTS system fructose IIA component-like"/>
    <property type="match status" value="1"/>
</dbReference>
<dbReference type="Pfam" id="PF03610">
    <property type="entry name" value="EIIA-man"/>
    <property type="match status" value="1"/>
</dbReference>
<evidence type="ECO:0000313" key="9">
    <source>
        <dbReference type="EMBL" id="EJV16917.1"/>
    </source>
</evidence>
<sequence>MTNEVILMSHGLMAKEILNSAQMILGDQINYPVVSMTPDDGIEGTFNKLDKIIGTLNDAKRIVILADLMGGTPANTAMMLASEDSRIQIITGVNLGMVLESFFAIKEENLVEHLLKIGTESIKIPKLQIAEEEEE</sequence>
<dbReference type="EMBL" id="ALZR01000051">
    <property type="protein sequence ID" value="EJV16917.1"/>
    <property type="molecule type" value="Genomic_DNA"/>
</dbReference>
<dbReference type="GO" id="GO:0009401">
    <property type="term" value="P:phosphoenolpyruvate-dependent sugar phosphotransferase system"/>
    <property type="evidence" value="ECO:0007669"/>
    <property type="project" value="UniProtKB-KW"/>
</dbReference>
<keyword evidence="6" id="KW-0598">Phosphotransferase system</keyword>
<evidence type="ECO:0000259" key="8">
    <source>
        <dbReference type="PROSITE" id="PS51096"/>
    </source>
</evidence>
<evidence type="ECO:0000256" key="4">
    <source>
        <dbReference type="ARBA" id="ARBA00022597"/>
    </source>
</evidence>
<protein>
    <submittedName>
        <fullName evidence="9">PTS system fructose IIA component</fullName>
    </submittedName>
</protein>
<dbReference type="CDD" id="cd00006">
    <property type="entry name" value="PTS_IIA_man"/>
    <property type="match status" value="1"/>
</dbReference>
<name>A0AAV3GKS2_ENTFL</name>
<dbReference type="InterPro" id="IPR036662">
    <property type="entry name" value="PTS_EIIA_man-typ_sf"/>
</dbReference>
<evidence type="ECO:0000256" key="5">
    <source>
        <dbReference type="ARBA" id="ARBA00022679"/>
    </source>
</evidence>
<dbReference type="GO" id="GO:0016301">
    <property type="term" value="F:kinase activity"/>
    <property type="evidence" value="ECO:0007669"/>
    <property type="project" value="UniProtKB-KW"/>
</dbReference>
<reference evidence="9 10" key="1">
    <citation type="submission" date="2012-04" db="EMBL/GenBank/DDBJ databases">
        <authorList>
            <person name="Weinstock G."/>
            <person name="Sodergren E."/>
            <person name="Lobos E.A."/>
            <person name="Fulton L."/>
            <person name="Fulton R."/>
            <person name="Courtney L."/>
            <person name="Fronick C."/>
            <person name="O'Laughlin M."/>
            <person name="Godfrey J."/>
            <person name="Wilson R.M."/>
            <person name="Miner T."/>
            <person name="Farmer C."/>
            <person name="Delehaunty K."/>
            <person name="Cordes M."/>
            <person name="Minx P."/>
            <person name="Tomlinson C."/>
            <person name="Chen J."/>
            <person name="Wollam A."/>
            <person name="Pepin K.H."/>
            <person name="Bhonagiri V."/>
            <person name="Zhang X."/>
            <person name="Suruliraj S."/>
            <person name="Warren W."/>
            <person name="Mitreva M."/>
            <person name="Mardis E.R."/>
            <person name="Wilson R.K."/>
        </authorList>
    </citation>
    <scope>NUCLEOTIDE SEQUENCE [LARGE SCALE GENOMIC DNA]</scope>
    <source>
        <strain evidence="9 10">ERV63</strain>
    </source>
</reference>
<dbReference type="PANTHER" id="PTHR33799">
    <property type="entry name" value="PTS PERMEASE-RELATED-RELATED"/>
    <property type="match status" value="1"/>
</dbReference>
<dbReference type="InterPro" id="IPR051471">
    <property type="entry name" value="Bacterial_PTS_sugar_comp"/>
</dbReference>
<keyword evidence="3" id="KW-0963">Cytoplasm</keyword>
<organism evidence="9 10">
    <name type="scientific">Enterococcus faecalis ERV63</name>
    <dbReference type="NCBI Taxonomy" id="1134793"/>
    <lineage>
        <taxon>Bacteria</taxon>
        <taxon>Bacillati</taxon>
        <taxon>Bacillota</taxon>
        <taxon>Bacilli</taxon>
        <taxon>Lactobacillales</taxon>
        <taxon>Enterococcaceae</taxon>
        <taxon>Enterococcus</taxon>
    </lineage>
</organism>
<dbReference type="InterPro" id="IPR004701">
    <property type="entry name" value="PTS_EIIA_man-typ"/>
</dbReference>
<accession>A0AAV3GKS2</accession>
<evidence type="ECO:0000256" key="1">
    <source>
        <dbReference type="ARBA" id="ARBA00004496"/>
    </source>
</evidence>
<dbReference type="GO" id="GO:0005737">
    <property type="term" value="C:cytoplasm"/>
    <property type="evidence" value="ECO:0007669"/>
    <property type="project" value="UniProtKB-SubCell"/>
</dbReference>
<gene>
    <name evidence="9" type="ORF">HMPREF1336_01638</name>
</gene>
<evidence type="ECO:0000256" key="2">
    <source>
        <dbReference type="ARBA" id="ARBA00022448"/>
    </source>
</evidence>
<dbReference type="GO" id="GO:0016020">
    <property type="term" value="C:membrane"/>
    <property type="evidence" value="ECO:0007669"/>
    <property type="project" value="InterPro"/>
</dbReference>
<dbReference type="PANTHER" id="PTHR33799:SF1">
    <property type="entry name" value="PTS SYSTEM MANNOSE-SPECIFIC EIIAB COMPONENT-RELATED"/>
    <property type="match status" value="1"/>
</dbReference>
<dbReference type="RefSeq" id="WP_002382851.1">
    <property type="nucleotide sequence ID" value="NZ_JH805708.1"/>
</dbReference>
<dbReference type="InterPro" id="IPR033887">
    <property type="entry name" value="PTS_IIA_man"/>
</dbReference>
<evidence type="ECO:0000256" key="3">
    <source>
        <dbReference type="ARBA" id="ARBA00022490"/>
    </source>
</evidence>
<feature type="domain" description="PTS EIIA type-4" evidence="8">
    <location>
        <begin position="2"/>
        <end position="122"/>
    </location>
</feature>
<keyword evidence="7" id="KW-0418">Kinase</keyword>
<proteinExistence type="predicted"/>
<evidence type="ECO:0000313" key="10">
    <source>
        <dbReference type="Proteomes" id="UP000004117"/>
    </source>
</evidence>
<comment type="subcellular location">
    <subcellularLocation>
        <location evidence="1">Cytoplasm</location>
    </subcellularLocation>
</comment>
<keyword evidence="5" id="KW-0808">Transferase</keyword>
<dbReference type="PROSITE" id="PS51096">
    <property type="entry name" value="PTS_EIIA_TYPE_4"/>
    <property type="match status" value="1"/>
</dbReference>
<dbReference type="Proteomes" id="UP000004117">
    <property type="component" value="Unassembled WGS sequence"/>
</dbReference>
<dbReference type="AlphaFoldDB" id="A0AAV3GKS2"/>
<evidence type="ECO:0000256" key="6">
    <source>
        <dbReference type="ARBA" id="ARBA00022683"/>
    </source>
</evidence>